<organism evidence="2 3">
    <name type="scientific">Saxibacter everestensis</name>
    <dbReference type="NCBI Taxonomy" id="2909229"/>
    <lineage>
        <taxon>Bacteria</taxon>
        <taxon>Bacillati</taxon>
        <taxon>Actinomycetota</taxon>
        <taxon>Actinomycetes</taxon>
        <taxon>Micrococcales</taxon>
        <taxon>Brevibacteriaceae</taxon>
        <taxon>Saxibacter</taxon>
    </lineage>
</organism>
<sequence length="192" mass="20739">MALDDVPRLGCGTAIDELWRNIDAPPTAHGLDCQQCQAARASLQRLADATHEFRTGDAASDSLVPHRSVKDAIMSVARAEVRRGRRIPLRRTPSGEIQISEQTIASVIRFAADTVPGVHARRCSIESPGTEADQDHLPQGKIDISLRVSVSSGQSIPTIVSTLRDRIVTVVSAQIGITARTIDVVVEDIYDV</sequence>
<protein>
    <submittedName>
        <fullName evidence="2">Asp23/Gls24 family envelope stress response protein</fullName>
    </submittedName>
</protein>
<keyword evidence="3" id="KW-1185">Reference proteome</keyword>
<dbReference type="Proteomes" id="UP001209083">
    <property type="component" value="Chromosome"/>
</dbReference>
<dbReference type="RefSeq" id="WP_349639119.1">
    <property type="nucleotide sequence ID" value="NZ_CP090958.1"/>
</dbReference>
<dbReference type="EMBL" id="CP090958">
    <property type="protein sequence ID" value="WGW12320.1"/>
    <property type="molecule type" value="Genomic_DNA"/>
</dbReference>
<reference evidence="2 3" key="1">
    <citation type="submission" date="2023-05" db="EMBL/GenBank/DDBJ databases">
        <title>Lithophilousrod everest ZFBP1038 complete genpme.</title>
        <authorList>
            <person name="Tian M."/>
        </authorList>
    </citation>
    <scope>NUCLEOTIDE SEQUENCE [LARGE SCALE GENOMIC DNA]</scope>
    <source>
        <strain evidence="2 3">ZFBP1038</strain>
    </source>
</reference>
<evidence type="ECO:0000256" key="1">
    <source>
        <dbReference type="ARBA" id="ARBA00005721"/>
    </source>
</evidence>
<evidence type="ECO:0000313" key="2">
    <source>
        <dbReference type="EMBL" id="WGW12320.1"/>
    </source>
</evidence>
<evidence type="ECO:0000313" key="3">
    <source>
        <dbReference type="Proteomes" id="UP001209083"/>
    </source>
</evidence>
<accession>A0ABY8QVY0</accession>
<proteinExistence type="inferred from homology"/>
<gene>
    <name evidence="2" type="ORF">LWF01_00705</name>
</gene>
<dbReference type="InterPro" id="IPR005531">
    <property type="entry name" value="Asp23"/>
</dbReference>
<dbReference type="Pfam" id="PF03780">
    <property type="entry name" value="Asp23"/>
    <property type="match status" value="1"/>
</dbReference>
<comment type="similarity">
    <text evidence="1">Belongs to the asp23 family.</text>
</comment>
<name>A0ABY8QVY0_9MICO</name>